<dbReference type="VEuPathDB" id="CryptoDB:Cvel_25984"/>
<dbReference type="Pfam" id="PF00023">
    <property type="entry name" value="Ank"/>
    <property type="match status" value="1"/>
</dbReference>
<dbReference type="Pfam" id="PF12796">
    <property type="entry name" value="Ank_2"/>
    <property type="match status" value="2"/>
</dbReference>
<dbReference type="EMBL" id="CDMZ01002223">
    <property type="protein sequence ID" value="CEM41376.1"/>
    <property type="molecule type" value="Genomic_DNA"/>
</dbReference>
<feature type="repeat" description="ANK" evidence="3">
    <location>
        <begin position="26"/>
        <end position="58"/>
    </location>
</feature>
<sequence>MAVSRLWPEAVRLLIGAGADLNDETGPGSGLMKAVKLGRVDLVQLLMEGGADLEMKEDQRTVLRVALECQEREVAKYLVDVGTDLSAVDQLGPRPLDIAAFLGQTDVVQRMLDKGADVHAVTKNPSKPDHDILDGVTAVHHAACGGHTGTVSLLLDQEGGDVNVRSARGLTPLMCTVIQMSAKGVPADHVEVAQLLLSRGARLDAEDKDGMTLLHIAAQNFSLKVAELAIDSGIDVDARNNHWQTPLLIVCRGVNQIPGTAFEKDFNEQSVNLARLLVDRGANLWVEDLEGNTPWSLVDSAPFAYRPLRTFIAQAIGNAVARMGGWKYGDETFKKGAEEDKEEGS</sequence>
<evidence type="ECO:0000313" key="4">
    <source>
        <dbReference type="EMBL" id="CEM41376.1"/>
    </source>
</evidence>
<evidence type="ECO:0000256" key="3">
    <source>
        <dbReference type="PROSITE-ProRule" id="PRU00023"/>
    </source>
</evidence>
<dbReference type="PROSITE" id="PS50297">
    <property type="entry name" value="ANK_REP_REGION"/>
    <property type="match status" value="2"/>
</dbReference>
<feature type="repeat" description="ANK" evidence="3">
    <location>
        <begin position="209"/>
        <end position="241"/>
    </location>
</feature>
<dbReference type="PhylomeDB" id="A0A0G4HBL8"/>
<keyword evidence="2 3" id="KW-0040">ANK repeat</keyword>
<evidence type="ECO:0000256" key="2">
    <source>
        <dbReference type="ARBA" id="ARBA00023043"/>
    </source>
</evidence>
<name>A0A0G4HBL8_9ALVE</name>
<dbReference type="PANTHER" id="PTHR24161">
    <property type="entry name" value="ANK_REP_REGION DOMAIN-CONTAINING PROTEIN-RELATED"/>
    <property type="match status" value="1"/>
</dbReference>
<keyword evidence="1" id="KW-0677">Repeat</keyword>
<dbReference type="InterPro" id="IPR002110">
    <property type="entry name" value="Ankyrin_rpt"/>
</dbReference>
<feature type="repeat" description="ANK" evidence="3">
    <location>
        <begin position="91"/>
        <end position="123"/>
    </location>
</feature>
<proteinExistence type="predicted"/>
<feature type="repeat" description="ANK" evidence="3">
    <location>
        <begin position="58"/>
        <end position="90"/>
    </location>
</feature>
<reference evidence="4" key="1">
    <citation type="submission" date="2014-11" db="EMBL/GenBank/DDBJ databases">
        <authorList>
            <person name="Otto D Thomas"/>
            <person name="Naeem Raeece"/>
        </authorList>
    </citation>
    <scope>NUCLEOTIDE SEQUENCE</scope>
</reference>
<gene>
    <name evidence="4" type="ORF">Cvel_25984</name>
</gene>
<protein>
    <submittedName>
        <fullName evidence="4">Uncharacterized protein</fullName>
    </submittedName>
</protein>
<dbReference type="InterPro" id="IPR036770">
    <property type="entry name" value="Ankyrin_rpt-contain_sf"/>
</dbReference>
<dbReference type="AlphaFoldDB" id="A0A0G4HBL8"/>
<feature type="repeat" description="ANK" evidence="3">
    <location>
        <begin position="134"/>
        <end position="167"/>
    </location>
</feature>
<organism evidence="4">
    <name type="scientific">Chromera velia CCMP2878</name>
    <dbReference type="NCBI Taxonomy" id="1169474"/>
    <lineage>
        <taxon>Eukaryota</taxon>
        <taxon>Sar</taxon>
        <taxon>Alveolata</taxon>
        <taxon>Colpodellida</taxon>
        <taxon>Chromeraceae</taxon>
        <taxon>Chromera</taxon>
    </lineage>
</organism>
<dbReference type="SMART" id="SM00248">
    <property type="entry name" value="ANK"/>
    <property type="match status" value="7"/>
</dbReference>
<evidence type="ECO:0000256" key="1">
    <source>
        <dbReference type="ARBA" id="ARBA00022737"/>
    </source>
</evidence>
<dbReference type="PANTHER" id="PTHR24161:SF85">
    <property type="entry name" value="PALMITOYLTRANSFERASE HIP14"/>
    <property type="match status" value="1"/>
</dbReference>
<accession>A0A0G4HBL8</accession>
<dbReference type="SUPFAM" id="SSF48403">
    <property type="entry name" value="Ankyrin repeat"/>
    <property type="match status" value="1"/>
</dbReference>
<dbReference type="PROSITE" id="PS50088">
    <property type="entry name" value="ANK_REPEAT"/>
    <property type="match status" value="5"/>
</dbReference>
<dbReference type="Gene3D" id="1.25.40.20">
    <property type="entry name" value="Ankyrin repeat-containing domain"/>
    <property type="match status" value="3"/>
</dbReference>